<keyword evidence="7" id="KW-1185">Reference proteome</keyword>
<evidence type="ECO:0000256" key="1">
    <source>
        <dbReference type="ARBA" id="ARBA00009431"/>
    </source>
</evidence>
<reference evidence="6" key="1">
    <citation type="submission" date="2023-11" db="EMBL/GenBank/DDBJ databases">
        <authorList>
            <person name="De Vega J J."/>
            <person name="De Vega J J."/>
        </authorList>
    </citation>
    <scope>NUCLEOTIDE SEQUENCE</scope>
</reference>
<keyword evidence="2" id="KW-0121">Carboxypeptidase</keyword>
<accession>A0AAD2Q0P5</accession>
<dbReference type="InterPro" id="IPR001563">
    <property type="entry name" value="Peptidase_S10"/>
</dbReference>
<keyword evidence="4" id="KW-0378">Hydrolase</keyword>
<evidence type="ECO:0000313" key="6">
    <source>
        <dbReference type="EMBL" id="CAK5263141.1"/>
    </source>
</evidence>
<dbReference type="SUPFAM" id="SSF53474">
    <property type="entry name" value="alpha/beta-Hydrolases"/>
    <property type="match status" value="1"/>
</dbReference>
<keyword evidence="3" id="KW-0645">Protease</keyword>
<dbReference type="InterPro" id="IPR029058">
    <property type="entry name" value="AB_hydrolase_fold"/>
</dbReference>
<evidence type="ECO:0000256" key="2">
    <source>
        <dbReference type="ARBA" id="ARBA00022645"/>
    </source>
</evidence>
<proteinExistence type="inferred from homology"/>
<comment type="caution">
    <text evidence="6">The sequence shown here is derived from an EMBL/GenBank/DDBJ whole genome shotgun (WGS) entry which is preliminary data.</text>
</comment>
<dbReference type="EMBL" id="CAVNYO010000035">
    <property type="protein sequence ID" value="CAK5263141.1"/>
    <property type="molecule type" value="Genomic_DNA"/>
</dbReference>
<dbReference type="AlphaFoldDB" id="A0AAD2Q0P5"/>
<name>A0AAD2Q0P5_9AGAR</name>
<dbReference type="GO" id="GO:0004185">
    <property type="term" value="F:serine-type carboxypeptidase activity"/>
    <property type="evidence" value="ECO:0007669"/>
    <property type="project" value="InterPro"/>
</dbReference>
<comment type="similarity">
    <text evidence="1">Belongs to the peptidase S10 family.</text>
</comment>
<protein>
    <submittedName>
        <fullName evidence="6">Uncharacterized protein</fullName>
    </submittedName>
</protein>
<sequence>MRPRQGRSGPSWWCKREVGRCPGTPFDLGDNLGDLDHHHISSLAGTRTDGIYRAGRAPKVLNSRDNLTSCTETPSSLADVHLAVARQRRLIENTLFALLALPTMVRARCLALAFGLFSALGSHAAPTDVPSAASFYVPSIPDIHQDPNNPLTIFAGHIQADPDAAKASAKDVTSHLYFVLVKNRRVADKQRVMFWFNGGPGCSSFDGLMMEVGPWRMDGKGGFKVEEGGWEEYMTVVYGSPSSTDGLSQHAHVVPS</sequence>
<evidence type="ECO:0000313" key="7">
    <source>
        <dbReference type="Proteomes" id="UP001295794"/>
    </source>
</evidence>
<organism evidence="6 7">
    <name type="scientific">Mycena citricolor</name>
    <dbReference type="NCBI Taxonomy" id="2018698"/>
    <lineage>
        <taxon>Eukaryota</taxon>
        <taxon>Fungi</taxon>
        <taxon>Dikarya</taxon>
        <taxon>Basidiomycota</taxon>
        <taxon>Agaricomycotina</taxon>
        <taxon>Agaricomycetes</taxon>
        <taxon>Agaricomycetidae</taxon>
        <taxon>Agaricales</taxon>
        <taxon>Marasmiineae</taxon>
        <taxon>Mycenaceae</taxon>
        <taxon>Mycena</taxon>
    </lineage>
</organism>
<evidence type="ECO:0000256" key="4">
    <source>
        <dbReference type="ARBA" id="ARBA00022801"/>
    </source>
</evidence>
<dbReference type="Proteomes" id="UP001295794">
    <property type="component" value="Unassembled WGS sequence"/>
</dbReference>
<gene>
    <name evidence="6" type="ORF">MYCIT1_LOCUS2410</name>
</gene>
<dbReference type="GO" id="GO:0006508">
    <property type="term" value="P:proteolysis"/>
    <property type="evidence" value="ECO:0007669"/>
    <property type="project" value="UniProtKB-KW"/>
</dbReference>
<evidence type="ECO:0000256" key="3">
    <source>
        <dbReference type="ARBA" id="ARBA00022670"/>
    </source>
</evidence>
<evidence type="ECO:0000256" key="5">
    <source>
        <dbReference type="ARBA" id="ARBA00023180"/>
    </source>
</evidence>
<dbReference type="Pfam" id="PF00450">
    <property type="entry name" value="Peptidase_S10"/>
    <property type="match status" value="1"/>
</dbReference>
<dbReference type="Gene3D" id="3.40.50.1820">
    <property type="entry name" value="alpha/beta hydrolase"/>
    <property type="match status" value="1"/>
</dbReference>
<keyword evidence="5" id="KW-0325">Glycoprotein</keyword>